<dbReference type="GO" id="GO:0016740">
    <property type="term" value="F:transferase activity"/>
    <property type="evidence" value="ECO:0007669"/>
    <property type="project" value="UniProtKB-KW"/>
</dbReference>
<dbReference type="EMBL" id="PDJD01000001">
    <property type="protein sequence ID" value="PFG19092.1"/>
    <property type="molecule type" value="Genomic_DNA"/>
</dbReference>
<dbReference type="PANTHER" id="PTHR36836:SF1">
    <property type="entry name" value="COLANIC ACID BIOSYNTHESIS PROTEIN WCAK"/>
    <property type="match status" value="1"/>
</dbReference>
<dbReference type="PANTHER" id="PTHR36836">
    <property type="entry name" value="COLANIC ACID BIOSYNTHESIS PROTEIN WCAK"/>
    <property type="match status" value="1"/>
</dbReference>
<dbReference type="AlphaFoldDB" id="A0A2A9CZG9"/>
<organism evidence="2 3">
    <name type="scientific">Serinibacter salmoneus</name>
    <dbReference type="NCBI Taxonomy" id="556530"/>
    <lineage>
        <taxon>Bacteria</taxon>
        <taxon>Bacillati</taxon>
        <taxon>Actinomycetota</taxon>
        <taxon>Actinomycetes</taxon>
        <taxon>Micrococcales</taxon>
        <taxon>Beutenbergiaceae</taxon>
        <taxon>Serinibacter</taxon>
    </lineage>
</organism>
<dbReference type="Proteomes" id="UP000224915">
    <property type="component" value="Unassembled WGS sequence"/>
</dbReference>
<name>A0A2A9CZG9_9MICO</name>
<keyword evidence="3" id="KW-1185">Reference proteome</keyword>
<feature type="domain" description="Polysaccharide pyruvyl transferase" evidence="1">
    <location>
        <begin position="154"/>
        <end position="356"/>
    </location>
</feature>
<dbReference type="Pfam" id="PF04230">
    <property type="entry name" value="PS_pyruv_trans"/>
    <property type="match status" value="1"/>
</dbReference>
<evidence type="ECO:0000313" key="3">
    <source>
        <dbReference type="Proteomes" id="UP000224915"/>
    </source>
</evidence>
<accession>A0A2A9CZG9</accession>
<proteinExistence type="predicted"/>
<gene>
    <name evidence="2" type="ORF">ATL40_0646</name>
</gene>
<dbReference type="InterPro" id="IPR007345">
    <property type="entry name" value="Polysacch_pyruvyl_Trfase"/>
</dbReference>
<sequence length="424" mass="45428">MISISRVRTVAIGRAKAGVRRLWASPAYAKLLVLHDRVAARPASRVLPAERRDRVVLVSPSGRGNIGDQAMFEAILANTDGAIDIVLHSSNSLRVPVSDLHRVRLHVLPRLVRGGLIRRIPDVRSFAALAGSASEVMVPGADTIDGGHAHASLARLSLVVLAHDAGAAARVQGFSWSDHVPASVTTLMRSVAKRALVFPRDPRAVERLQASHVAPITPAADVVFSYRREADLSADLQSWLDSQKEAGRRVVALNVSGFIARNKDLLDEYVTVVSHLRSRDVSVLFVPHVLRAGDSDLVAIRHVVERVGLGEDFLIENQLSPAQVQTVARGCACVITGRMHFAIMSLSNAVPAVTLATVGKVEGLYDMFSLPELVVQPAPGMAESIVNALESVLADRTSFASTISSSLGRVQELSARNFDAGGSH</sequence>
<keyword evidence="2" id="KW-0808">Transferase</keyword>
<reference evidence="2 3" key="1">
    <citation type="submission" date="2017-10" db="EMBL/GenBank/DDBJ databases">
        <title>Sequencing the genomes of 1000 actinobacteria strains.</title>
        <authorList>
            <person name="Klenk H.-P."/>
        </authorList>
    </citation>
    <scope>NUCLEOTIDE SEQUENCE [LARGE SCALE GENOMIC DNA]</scope>
    <source>
        <strain evidence="2 3">DSM 21801</strain>
    </source>
</reference>
<comment type="caution">
    <text evidence="2">The sequence shown here is derived from an EMBL/GenBank/DDBJ whole genome shotgun (WGS) entry which is preliminary data.</text>
</comment>
<evidence type="ECO:0000313" key="2">
    <source>
        <dbReference type="EMBL" id="PFG19092.1"/>
    </source>
</evidence>
<evidence type="ECO:0000259" key="1">
    <source>
        <dbReference type="Pfam" id="PF04230"/>
    </source>
</evidence>
<protein>
    <submittedName>
        <fullName evidence="2">Polysaccharide pyruvyl transferase WcaK-like protein</fullName>
    </submittedName>
</protein>